<dbReference type="EMBL" id="LT629709">
    <property type="protein sequence ID" value="SDP69220.1"/>
    <property type="molecule type" value="Genomic_DNA"/>
</dbReference>
<accession>A0A1H0UST7</accession>
<dbReference type="GO" id="GO:0005737">
    <property type="term" value="C:cytoplasm"/>
    <property type="evidence" value="ECO:0007669"/>
    <property type="project" value="TreeGrafter"/>
</dbReference>
<keyword evidence="6" id="KW-1185">Reference proteome</keyword>
<keyword evidence="1" id="KW-0560">Oxidoreductase</keyword>
<evidence type="ECO:0000313" key="7">
    <source>
        <dbReference type="Proteomes" id="UP000198549"/>
    </source>
</evidence>
<dbReference type="Proteomes" id="UP000198549">
    <property type="component" value="Chromosome I"/>
</dbReference>
<organism evidence="5 7">
    <name type="scientific">Pseudomonas reinekei</name>
    <dbReference type="NCBI Taxonomy" id="395598"/>
    <lineage>
        <taxon>Bacteria</taxon>
        <taxon>Pseudomonadati</taxon>
        <taxon>Pseudomonadota</taxon>
        <taxon>Gammaproteobacteria</taxon>
        <taxon>Pseudomonadales</taxon>
        <taxon>Pseudomonadaceae</taxon>
        <taxon>Pseudomonas</taxon>
    </lineage>
</organism>
<dbReference type="OrthoDB" id="6925984at2"/>
<reference evidence="5 7" key="1">
    <citation type="submission" date="2016-10" db="EMBL/GenBank/DDBJ databases">
        <authorList>
            <person name="de Groot N.N."/>
        </authorList>
    </citation>
    <scope>NUCLEOTIDE SEQUENCE [LARGE SCALE GENOMIC DNA]</scope>
    <source>
        <strain evidence="5 7">BS3776</strain>
    </source>
</reference>
<dbReference type="Proteomes" id="UP000460142">
    <property type="component" value="Unassembled WGS sequence"/>
</dbReference>
<evidence type="ECO:0000313" key="4">
    <source>
        <dbReference type="EMBL" id="OLU05946.1"/>
    </source>
</evidence>
<evidence type="ECO:0000313" key="6">
    <source>
        <dbReference type="Proteomes" id="UP000186756"/>
    </source>
</evidence>
<evidence type="ECO:0000256" key="1">
    <source>
        <dbReference type="ARBA" id="ARBA00023002"/>
    </source>
</evidence>
<dbReference type="Gene3D" id="3.30.9.10">
    <property type="entry name" value="D-Amino Acid Oxidase, subunit A, domain 2"/>
    <property type="match status" value="1"/>
</dbReference>
<gene>
    <name evidence="4" type="ORF">BVK86_00890</name>
    <name evidence="3" type="ORF">F7R15_00895</name>
    <name evidence="5" type="ORF">SAMN04490202_5620</name>
</gene>
<evidence type="ECO:0000313" key="3">
    <source>
        <dbReference type="EMBL" id="KAB0488455.1"/>
    </source>
</evidence>
<dbReference type="EMBL" id="VZPS01000001">
    <property type="protein sequence ID" value="KAB0488455.1"/>
    <property type="molecule type" value="Genomic_DNA"/>
</dbReference>
<dbReference type="Proteomes" id="UP000186756">
    <property type="component" value="Unassembled WGS sequence"/>
</dbReference>
<dbReference type="PANTHER" id="PTHR13847">
    <property type="entry name" value="SARCOSINE DEHYDROGENASE-RELATED"/>
    <property type="match status" value="1"/>
</dbReference>
<feature type="domain" description="FAD dependent oxidoreductase" evidence="2">
    <location>
        <begin position="33"/>
        <end position="387"/>
    </location>
</feature>
<dbReference type="RefSeq" id="WP_075944614.1">
    <property type="nucleotide sequence ID" value="NZ_LT629709.1"/>
</dbReference>
<reference evidence="6" key="2">
    <citation type="submission" date="2017-01" db="EMBL/GenBank/DDBJ databases">
        <authorList>
            <person name="Poblete-Castro I."/>
        </authorList>
    </citation>
    <scope>NUCLEOTIDE SEQUENCE [LARGE SCALE GENOMIC DNA]</scope>
    <source>
        <strain evidence="6">DSM 18361 / CCUG 53116 / MT1</strain>
    </source>
</reference>
<dbReference type="InterPro" id="IPR006076">
    <property type="entry name" value="FAD-dep_OxRdtase"/>
</dbReference>
<dbReference type="EMBL" id="MSTQ01000001">
    <property type="protein sequence ID" value="OLU05946.1"/>
    <property type="molecule type" value="Genomic_DNA"/>
</dbReference>
<proteinExistence type="predicted"/>
<sequence length="433" mass="46865">MNQYTQEHARSYYAASAHGMANRPALTSDLVADVCVVGGGFTGINTAIELAQRGLSVIVLEARRIGWGASGRNGGQLIRGIGHDVSGFAKHIGAEGVRYLEHAGTESVQVVGNRIREHGIDCDLRWGFCELANTPAQFAGLKAEYATLKASGYAFETRLVEPEQIRQQVVNSGVYAGGLVDMGSGHLHPLNLVLGEAKLAQSLGVKIFEQSEVLELTHGSTVKVRCAGGTVRATTLVLACNAHLEDIEPKLSGKVLPAGSYIIATQPLSAELAAQLIPHNLALCDQKVGLDYYRLSADRRLLFGGACHYSGRDPQDIAAYMRPQMLKVFPQLTNVRIDYQWGGKIGITANRFPQVGRLSQHPNVFYAQGYSGHGLNVTHWCAKLLGEAIHVGHSQGFDVFSAVPHMTFPGGRVLRSPLLALGMLWYRMREMLG</sequence>
<dbReference type="PANTHER" id="PTHR13847:SF281">
    <property type="entry name" value="FAD DEPENDENT OXIDOREDUCTASE DOMAIN-CONTAINING PROTEIN"/>
    <property type="match status" value="1"/>
</dbReference>
<reference evidence="4" key="3">
    <citation type="submission" date="2017-01" db="EMBL/GenBank/DDBJ databases">
        <authorList>
            <person name="Mah S.A."/>
            <person name="Swanson W.J."/>
            <person name="Moy G.W."/>
            <person name="Vacquier V.D."/>
        </authorList>
    </citation>
    <scope>NUCLEOTIDE SEQUENCE [LARGE SCALE GENOMIC DNA]</scope>
    <source>
        <strain evidence="4">MT1</strain>
    </source>
</reference>
<name>A0A1H0UST7_PSERE</name>
<dbReference type="GO" id="GO:0016491">
    <property type="term" value="F:oxidoreductase activity"/>
    <property type="evidence" value="ECO:0007669"/>
    <property type="project" value="UniProtKB-KW"/>
</dbReference>
<evidence type="ECO:0000313" key="8">
    <source>
        <dbReference type="Proteomes" id="UP000460142"/>
    </source>
</evidence>
<reference evidence="3 8" key="4">
    <citation type="submission" date="2019-09" db="EMBL/GenBank/DDBJ databases">
        <title>Draft genome sequences of 48 bacterial type strains from the CCUG.</title>
        <authorList>
            <person name="Tunovic T."/>
            <person name="Pineiro-Iglesias B."/>
            <person name="Unosson C."/>
            <person name="Inganas E."/>
            <person name="Ohlen M."/>
            <person name="Cardew S."/>
            <person name="Jensie-Markopoulos S."/>
            <person name="Salva-Serra F."/>
            <person name="Jaen-Luchoro D."/>
            <person name="Karlsson R."/>
            <person name="Svensson-Stadler L."/>
            <person name="Chun J."/>
            <person name="Moore E."/>
        </authorList>
    </citation>
    <scope>NUCLEOTIDE SEQUENCE [LARGE SCALE GENOMIC DNA]</scope>
    <source>
        <strain evidence="3 8">CCUG 53116</strain>
    </source>
</reference>
<evidence type="ECO:0000313" key="5">
    <source>
        <dbReference type="EMBL" id="SDP69220.1"/>
    </source>
</evidence>
<dbReference type="AlphaFoldDB" id="A0A1H0UST7"/>
<dbReference type="Pfam" id="PF01266">
    <property type="entry name" value="DAO"/>
    <property type="match status" value="1"/>
</dbReference>
<evidence type="ECO:0000259" key="2">
    <source>
        <dbReference type="Pfam" id="PF01266"/>
    </source>
</evidence>
<protein>
    <submittedName>
        <fullName evidence="3">FAD-binding oxidoreductase</fullName>
    </submittedName>
    <submittedName>
        <fullName evidence="4">FAD-dependent oxidoreductase</fullName>
    </submittedName>
    <submittedName>
        <fullName evidence="5">Glycine/D-amino acid oxidase</fullName>
    </submittedName>
</protein>
<dbReference type="InterPro" id="IPR036188">
    <property type="entry name" value="FAD/NAD-bd_sf"/>
</dbReference>
<dbReference type="Gene3D" id="3.50.50.60">
    <property type="entry name" value="FAD/NAD(P)-binding domain"/>
    <property type="match status" value="1"/>
</dbReference>
<dbReference type="SUPFAM" id="SSF51905">
    <property type="entry name" value="FAD/NAD(P)-binding domain"/>
    <property type="match status" value="1"/>
</dbReference>